<evidence type="ECO:0000256" key="6">
    <source>
        <dbReference type="ARBA" id="ARBA00023002"/>
    </source>
</evidence>
<evidence type="ECO:0000256" key="4">
    <source>
        <dbReference type="ARBA" id="ARBA00012845"/>
    </source>
</evidence>
<dbReference type="PANTHER" id="PTHR13295">
    <property type="entry name" value="GLUTAMATE CYSTEINE LIGASE REGULATORY SUBUNIT"/>
    <property type="match status" value="1"/>
</dbReference>
<dbReference type="PANTHER" id="PTHR13295:SF4">
    <property type="entry name" value="GLUTAMATE--CYSTEINE LIGASE REGULATORY SUBUNIT"/>
    <property type="match status" value="1"/>
</dbReference>
<feature type="domain" description="NADP-dependent oxidoreductase" evidence="15">
    <location>
        <begin position="308"/>
        <end position="459"/>
    </location>
</feature>
<proteinExistence type="inferred from homology"/>
<comment type="pathway">
    <text evidence="1">Sulfur metabolism; glutathione biosynthesis; glutathione from L-cysteine and L-glutamate: step 1/2.</text>
</comment>
<dbReference type="InterPro" id="IPR020471">
    <property type="entry name" value="AKR"/>
</dbReference>
<sequence length="541" mass="59568">MAALQGLRSTYRMNSGHEIPVLGYGVDSAIMYRNEKACGRAIASSGIDRSEIFFTTKIPPESMGYNATKRAIDSSLRTAEQEYFDLVLLHAPYGGKEARLGSWKALVEAQKAGKTRSIGVSNYGIHHLDELEEYIKSSGDGSKIDVGQYELHPWLDHSDIVEWLQKRKIVVEAYSPLAHGTRMKERLLADIGRKYGKSPAQVMIRWSLQKISPITRTSRSSSQPSAIMKLILSTSNIMTAGGPSVIRQPTTFKSNVELINSLRANFIAAQQTTPSEEANGNGTTTSSWTKQEEDALYLPAVDFSQRGLAEERSQYDITVKLFYLPGIPVSRRCAHTRQAIDLVLKELHVDSIDLLIVSFPGILFDAEDDSEEEVSSTDDGSTEQADDFDSTIQTWRTLETLHEQGKIAQLGVAEFGSERLARFLPHTKVKPSVDQINLKDCCVVPKSLILYAKQEKIELLTHNDCNDILPVGTTRELLGPGERNAGILASAPGANDGFQGDIETQWVVKYTAVVKDRGVVENKGYFALADVGSCVKPSPAA</sequence>
<dbReference type="Pfam" id="PF00248">
    <property type="entry name" value="Aldo_ket_red"/>
    <property type="match status" value="2"/>
</dbReference>
<dbReference type="CDD" id="cd19071">
    <property type="entry name" value="AKR_AKR1-5-like"/>
    <property type="match status" value="1"/>
</dbReference>
<evidence type="ECO:0000256" key="11">
    <source>
        <dbReference type="ARBA" id="ARBA00032926"/>
    </source>
</evidence>
<dbReference type="Proteomes" id="UP001610446">
    <property type="component" value="Unassembled WGS sequence"/>
</dbReference>
<keyword evidence="5" id="KW-0317">Glutathione biosynthesis</keyword>
<dbReference type="InterPro" id="IPR018170">
    <property type="entry name" value="Aldo/ket_reductase_CS"/>
</dbReference>
<dbReference type="PROSITE" id="PS00062">
    <property type="entry name" value="ALDOKETO_REDUCTASE_2"/>
    <property type="match status" value="1"/>
</dbReference>
<gene>
    <name evidence="16" type="ORF">BJY01DRAFT_231668</name>
</gene>
<comment type="catalytic activity">
    <reaction evidence="13">
        <text>xylitol + NAD(+) = D-xylose + NADH + H(+)</text>
        <dbReference type="Rhea" id="RHEA:27441"/>
        <dbReference type="ChEBI" id="CHEBI:15378"/>
        <dbReference type="ChEBI" id="CHEBI:17151"/>
        <dbReference type="ChEBI" id="CHEBI:53455"/>
        <dbReference type="ChEBI" id="CHEBI:57540"/>
        <dbReference type="ChEBI" id="CHEBI:57945"/>
        <dbReference type="EC" id="1.1.1.307"/>
    </reaction>
</comment>
<reference evidence="16 17" key="1">
    <citation type="submission" date="2024-07" db="EMBL/GenBank/DDBJ databases">
        <title>Section-level genome sequencing and comparative genomics of Aspergillus sections Usti and Cavernicolus.</title>
        <authorList>
            <consortium name="Lawrence Berkeley National Laboratory"/>
            <person name="Nybo J.L."/>
            <person name="Vesth T.C."/>
            <person name="Theobald S."/>
            <person name="Frisvad J.C."/>
            <person name="Larsen T.O."/>
            <person name="Kjaerboelling I."/>
            <person name="Rothschild-Mancinelli K."/>
            <person name="Lyhne E.K."/>
            <person name="Kogle M.E."/>
            <person name="Barry K."/>
            <person name="Clum A."/>
            <person name="Na H."/>
            <person name="Ledsgaard L."/>
            <person name="Lin J."/>
            <person name="Lipzen A."/>
            <person name="Kuo A."/>
            <person name="Riley R."/>
            <person name="Mondo S."/>
            <person name="Labutti K."/>
            <person name="Haridas S."/>
            <person name="Pangalinan J."/>
            <person name="Salamov A.A."/>
            <person name="Simmons B.A."/>
            <person name="Magnuson J.K."/>
            <person name="Chen J."/>
            <person name="Drula E."/>
            <person name="Henrissat B."/>
            <person name="Wiebenga A."/>
            <person name="Lubbers R.J."/>
            <person name="Gomes A.C."/>
            <person name="Makela M.R."/>
            <person name="Stajich J."/>
            <person name="Grigoriev I.V."/>
            <person name="Mortensen U.H."/>
            <person name="De Vries R.P."/>
            <person name="Baker S.E."/>
            <person name="Andersen M.R."/>
        </authorList>
    </citation>
    <scope>NUCLEOTIDE SEQUENCE [LARGE SCALE GENOMIC DNA]</scope>
    <source>
        <strain evidence="16 17">CBS 123904</strain>
    </source>
</reference>
<comment type="caution">
    <text evidence="16">The sequence shown here is derived from an EMBL/GenBank/DDBJ whole genome shotgun (WGS) entry which is preliminary data.</text>
</comment>
<evidence type="ECO:0000256" key="14">
    <source>
        <dbReference type="SAM" id="MobiDB-lite"/>
    </source>
</evidence>
<evidence type="ECO:0000313" key="17">
    <source>
        <dbReference type="Proteomes" id="UP001610446"/>
    </source>
</evidence>
<comment type="catalytic activity">
    <reaction evidence="12">
        <text>xylitol + NADP(+) = D-xylose + NADPH + H(+)</text>
        <dbReference type="Rhea" id="RHEA:27445"/>
        <dbReference type="ChEBI" id="CHEBI:15378"/>
        <dbReference type="ChEBI" id="CHEBI:17151"/>
        <dbReference type="ChEBI" id="CHEBI:53455"/>
        <dbReference type="ChEBI" id="CHEBI:57783"/>
        <dbReference type="ChEBI" id="CHEBI:58349"/>
        <dbReference type="EC" id="1.1.1.307"/>
    </reaction>
</comment>
<dbReference type="InterPro" id="IPR032963">
    <property type="entry name" value="Gclm"/>
</dbReference>
<dbReference type="EMBL" id="JBFXLU010000011">
    <property type="protein sequence ID" value="KAL2855341.1"/>
    <property type="molecule type" value="Genomic_DNA"/>
</dbReference>
<evidence type="ECO:0000256" key="3">
    <source>
        <dbReference type="ARBA" id="ARBA00011532"/>
    </source>
</evidence>
<evidence type="ECO:0000256" key="12">
    <source>
        <dbReference type="ARBA" id="ARBA00047534"/>
    </source>
</evidence>
<name>A0ABR4KSV6_9EURO</name>
<accession>A0ABR4KSV6</accession>
<evidence type="ECO:0000259" key="15">
    <source>
        <dbReference type="Pfam" id="PF00248"/>
    </source>
</evidence>
<comment type="similarity">
    <text evidence="2">Belongs to the aldo/keto reductase family. Glutamate--cysteine ligase light chain subfamily.</text>
</comment>
<dbReference type="PRINTS" id="PR00069">
    <property type="entry name" value="ALDKETRDTASE"/>
</dbReference>
<dbReference type="EC" id="1.1.1.307" evidence="4"/>
<keyword evidence="6" id="KW-0560">Oxidoreductase</keyword>
<dbReference type="InterPro" id="IPR036812">
    <property type="entry name" value="NAD(P)_OxRdtase_dom_sf"/>
</dbReference>
<evidence type="ECO:0000256" key="1">
    <source>
        <dbReference type="ARBA" id="ARBA00005006"/>
    </source>
</evidence>
<evidence type="ECO:0000256" key="9">
    <source>
        <dbReference type="ARBA" id="ARBA00031154"/>
    </source>
</evidence>
<protein>
    <recommendedName>
        <fullName evidence="4">D-xylose reductase [NAD(P)H]</fullName>
        <ecNumber evidence="4">1.1.1.307</ecNumber>
    </recommendedName>
    <alternativeName>
        <fullName evidence="10">GCS light chain</fullName>
    </alternativeName>
    <alternativeName>
        <fullName evidence="8">Gamma-ECS regulatory subunit</fullName>
    </alternativeName>
    <alternativeName>
        <fullName evidence="11">Gamma-glutamylcysteine synthetase regulatory subunit</fullName>
    </alternativeName>
    <alternativeName>
        <fullName evidence="9">Glutamate--cysteine ligase modifier subunit</fullName>
    </alternativeName>
</protein>
<dbReference type="InterPro" id="IPR023210">
    <property type="entry name" value="NADP_OxRdtase_dom"/>
</dbReference>
<feature type="region of interest" description="Disordered" evidence="14">
    <location>
        <begin position="368"/>
        <end position="388"/>
    </location>
</feature>
<dbReference type="SUPFAM" id="SSF51430">
    <property type="entry name" value="NAD(P)-linked oxidoreductase"/>
    <property type="match status" value="2"/>
</dbReference>
<evidence type="ECO:0000313" key="16">
    <source>
        <dbReference type="EMBL" id="KAL2855341.1"/>
    </source>
</evidence>
<evidence type="ECO:0000256" key="8">
    <source>
        <dbReference type="ARBA" id="ARBA00030406"/>
    </source>
</evidence>
<keyword evidence="17" id="KW-1185">Reference proteome</keyword>
<evidence type="ECO:0000256" key="2">
    <source>
        <dbReference type="ARBA" id="ARBA00008612"/>
    </source>
</evidence>
<evidence type="ECO:0000256" key="10">
    <source>
        <dbReference type="ARBA" id="ARBA00031732"/>
    </source>
</evidence>
<organism evidence="16 17">
    <name type="scientific">Aspergillus pseudoustus</name>
    <dbReference type="NCBI Taxonomy" id="1810923"/>
    <lineage>
        <taxon>Eukaryota</taxon>
        <taxon>Fungi</taxon>
        <taxon>Dikarya</taxon>
        <taxon>Ascomycota</taxon>
        <taxon>Pezizomycotina</taxon>
        <taxon>Eurotiomycetes</taxon>
        <taxon>Eurotiomycetidae</taxon>
        <taxon>Eurotiales</taxon>
        <taxon>Aspergillaceae</taxon>
        <taxon>Aspergillus</taxon>
        <taxon>Aspergillus subgen. Nidulantes</taxon>
    </lineage>
</organism>
<evidence type="ECO:0000256" key="5">
    <source>
        <dbReference type="ARBA" id="ARBA00022684"/>
    </source>
</evidence>
<evidence type="ECO:0000256" key="13">
    <source>
        <dbReference type="ARBA" id="ARBA00049485"/>
    </source>
</evidence>
<feature type="domain" description="NADP-dependent oxidoreductase" evidence="15">
    <location>
        <begin position="26"/>
        <end position="219"/>
    </location>
</feature>
<comment type="function">
    <text evidence="7">Catalyzes the initial reaction in the xylose utilization pathway by reducing D-xylose into xylitol. Xylose is a major component of hemicelluloses such as xylan. Most fungi utilize D-xylose via three enzymatic reactions, xylose reductase (XR), xylitol dehydrogenase (XDH), and xylulokinase, to form xylulose 5-phosphate, which enters pentose phosphate pathway.</text>
</comment>
<comment type="subunit">
    <text evidence="3">Heterodimer of a catalytic heavy chain and a regulatory light chain.</text>
</comment>
<evidence type="ECO:0000256" key="7">
    <source>
        <dbReference type="ARBA" id="ARBA00025065"/>
    </source>
</evidence>
<dbReference type="Gene3D" id="3.20.20.100">
    <property type="entry name" value="NADP-dependent oxidoreductase domain"/>
    <property type="match status" value="2"/>
</dbReference>